<reference evidence="2 3" key="1">
    <citation type="journal article" date="2018" name="Front. Microbiol.">
        <title>Novel Insights Into Bacterial Dimethylsulfoniopropionate Catabolism in the East China Sea.</title>
        <authorList>
            <person name="Liu J."/>
            <person name="Liu J."/>
            <person name="Zhang S.H."/>
            <person name="Liang J."/>
            <person name="Lin H."/>
            <person name="Song D."/>
            <person name="Yang G.P."/>
            <person name="Todd J.D."/>
            <person name="Zhang X.H."/>
        </authorList>
    </citation>
    <scope>NUCLEOTIDE SEQUENCE [LARGE SCALE GENOMIC DNA]</scope>
    <source>
        <strain evidence="2 3">ZYFD042</strain>
    </source>
</reference>
<dbReference type="Proteomes" id="UP000285970">
    <property type="component" value="Unassembled WGS sequence"/>
</dbReference>
<comment type="caution">
    <text evidence="2">The sequence shown here is derived from an EMBL/GenBank/DDBJ whole genome shotgun (WGS) entry which is preliminary data.</text>
</comment>
<gene>
    <name evidence="2" type="ORF">D8Y23_06610</name>
</gene>
<protein>
    <recommendedName>
        <fullName evidence="4">Transcriptional regulator, AbiEi antitoxin, Type IV TA system</fullName>
    </recommendedName>
</protein>
<evidence type="ECO:0000313" key="2">
    <source>
        <dbReference type="EMBL" id="RWR20069.1"/>
    </source>
</evidence>
<sequence length="287" mass="32181">MHRGMYVARESLTDLRPASVHRLEALAVIARMRGGDAVLSHLTAAVVHGLPQYRFGRTPVELTVPEGSRAPSRGRVRRHQDEPNDSDVVEIDGIRCTSLERTVFDVARTRSMEVALSCADAALRREAGRRHGVDSASQDAWRERMRERVARAAGHRGVAGARWLIEFADGRAELPGESVSRLQLFRLGFRDLDLQVPIAGPAGREYFVDIALRECRTFWEFDGEAKYRDPALRADATIEQILLDEKRREDWIRGTTQWRLCRGGFRDIADPGTLAARLAAFGVTPQT</sequence>
<evidence type="ECO:0008006" key="4">
    <source>
        <dbReference type="Google" id="ProtNLM"/>
    </source>
</evidence>
<dbReference type="EMBL" id="RBZY01000018">
    <property type="protein sequence ID" value="RWR20069.1"/>
    <property type="molecule type" value="Genomic_DNA"/>
</dbReference>
<feature type="region of interest" description="Disordered" evidence="1">
    <location>
        <begin position="64"/>
        <end position="84"/>
    </location>
</feature>
<evidence type="ECO:0000256" key="1">
    <source>
        <dbReference type="SAM" id="MobiDB-lite"/>
    </source>
</evidence>
<dbReference type="AlphaFoldDB" id="A0A3S3KZD3"/>
<proteinExistence type="predicted"/>
<evidence type="ECO:0000313" key="3">
    <source>
        <dbReference type="Proteomes" id="UP000285970"/>
    </source>
</evidence>
<name>A0A3S3KZD3_9MICO</name>
<accession>A0A3S3KZD3</accession>
<organism evidence="2 3">
    <name type="scientific">Microbacterium enclense</name>
    <dbReference type="NCBI Taxonomy" id="993073"/>
    <lineage>
        <taxon>Bacteria</taxon>
        <taxon>Bacillati</taxon>
        <taxon>Actinomycetota</taxon>
        <taxon>Actinomycetes</taxon>
        <taxon>Micrococcales</taxon>
        <taxon>Microbacteriaceae</taxon>
        <taxon>Microbacterium</taxon>
    </lineage>
</organism>